<accession>A0A7V4G6S0</accession>
<gene>
    <name evidence="1" type="ORF">ENT08_01475</name>
</gene>
<dbReference type="PANTHER" id="PTHR41368:SF1">
    <property type="entry name" value="PROTEIN YGHO"/>
    <property type="match status" value="1"/>
</dbReference>
<dbReference type="EMBL" id="DSXI01000084">
    <property type="protein sequence ID" value="HGS04407.1"/>
    <property type="molecule type" value="Genomic_DNA"/>
</dbReference>
<dbReference type="InterPro" id="IPR016181">
    <property type="entry name" value="Acyl_CoA_acyltransferase"/>
</dbReference>
<sequence>MEPRRFDAEVRLLTDIFIDSWKNNWGFSPPTFEEVRDLVQEIYPIIDLDLAFFLLFKGEPVGVCIIIPDINPLLKRFNGKLGLAALLKKHLYWHEITGFRGFILGVREAYRQMGAPFVALAYLMRMAAAKKADYAYVELGWNLEDNEAINLLYEEGGLTPHKRYRIYRKELV</sequence>
<evidence type="ECO:0000313" key="1">
    <source>
        <dbReference type="EMBL" id="HGS04407.1"/>
    </source>
</evidence>
<dbReference type="PANTHER" id="PTHR41368">
    <property type="entry name" value="PROTEIN YGHO"/>
    <property type="match status" value="1"/>
</dbReference>
<proteinExistence type="predicted"/>
<reference evidence="1" key="1">
    <citation type="journal article" date="2020" name="mSystems">
        <title>Genome- and Community-Level Interaction Insights into Carbon Utilization and Element Cycling Functions of Hydrothermarchaeota in Hydrothermal Sediment.</title>
        <authorList>
            <person name="Zhou Z."/>
            <person name="Liu Y."/>
            <person name="Xu W."/>
            <person name="Pan J."/>
            <person name="Luo Z.H."/>
            <person name="Li M."/>
        </authorList>
    </citation>
    <scope>NUCLEOTIDE SEQUENCE [LARGE SCALE GENOMIC DNA]</scope>
    <source>
        <strain evidence="1">SpSt-548</strain>
    </source>
</reference>
<comment type="caution">
    <text evidence="1">The sequence shown here is derived from an EMBL/GenBank/DDBJ whole genome shotgun (WGS) entry which is preliminary data.</text>
</comment>
<dbReference type="AlphaFoldDB" id="A0A7V4G6S0"/>
<protein>
    <recommendedName>
        <fullName evidence="2">GNAT family N-acetyltransferase</fullName>
    </recommendedName>
</protein>
<name>A0A7V4G6S0_9BACT</name>
<dbReference type="SUPFAM" id="SSF55729">
    <property type="entry name" value="Acyl-CoA N-acyltransferases (Nat)"/>
    <property type="match status" value="1"/>
</dbReference>
<dbReference type="Gene3D" id="3.40.630.30">
    <property type="match status" value="1"/>
</dbReference>
<evidence type="ECO:0008006" key="2">
    <source>
        <dbReference type="Google" id="ProtNLM"/>
    </source>
</evidence>
<organism evidence="1">
    <name type="scientific">Desulfobacca acetoxidans</name>
    <dbReference type="NCBI Taxonomy" id="60893"/>
    <lineage>
        <taxon>Bacteria</taxon>
        <taxon>Pseudomonadati</taxon>
        <taxon>Thermodesulfobacteriota</taxon>
        <taxon>Desulfobaccia</taxon>
        <taxon>Desulfobaccales</taxon>
        <taxon>Desulfobaccaceae</taxon>
        <taxon>Desulfobacca</taxon>
    </lineage>
</organism>
<dbReference type="InterPro" id="IPR039968">
    <property type="entry name" value="BcerS-like"/>
</dbReference>